<feature type="transmembrane region" description="Helical" evidence="2">
    <location>
        <begin position="43"/>
        <end position="63"/>
    </location>
</feature>
<proteinExistence type="predicted"/>
<dbReference type="STRING" id="385682.SAMN05444380_101123"/>
<evidence type="ECO:0000313" key="3">
    <source>
        <dbReference type="EMBL" id="SFD71662.1"/>
    </source>
</evidence>
<keyword evidence="2" id="KW-0812">Transmembrane</keyword>
<evidence type="ECO:0000256" key="1">
    <source>
        <dbReference type="SAM" id="Coils"/>
    </source>
</evidence>
<evidence type="ECO:0000313" key="4">
    <source>
        <dbReference type="Proteomes" id="UP000181976"/>
    </source>
</evidence>
<evidence type="ECO:0008006" key="5">
    <source>
        <dbReference type="Google" id="ProtNLM"/>
    </source>
</evidence>
<dbReference type="Proteomes" id="UP000181976">
    <property type="component" value="Unassembled WGS sequence"/>
</dbReference>
<gene>
    <name evidence="3" type="ORF">SAMN05444380_101123</name>
</gene>
<sequence>MQMTDHEQAFIRWKEDTRREALEKELTRLKKEITLKKHLQRKIITLLIIVSTLLIFSLAYIFFHQLFSNPISREVSNEIISAKESQLQREIASDSVAKIKQLIILPSTTDTLRFKLPDDGIIFSVQVGAYINTDMSKFKQNMISLRQIDYGGINQFTLGIFTTYEEALEFRDIVRKLGFKEAYITAIQNGQRINIREALQQRGIQ</sequence>
<accession>A0A1I1ULC3</accession>
<reference evidence="3 4" key="1">
    <citation type="submission" date="2016-10" db="EMBL/GenBank/DDBJ databases">
        <authorList>
            <person name="de Groot N.N."/>
        </authorList>
    </citation>
    <scope>NUCLEOTIDE SEQUENCE [LARGE SCALE GENOMIC DNA]</scope>
    <source>
        <strain evidence="3 4">DSM 19012</strain>
    </source>
</reference>
<name>A0A1I1ULC3_9BACT</name>
<keyword evidence="2" id="KW-0472">Membrane</keyword>
<keyword evidence="4" id="KW-1185">Reference proteome</keyword>
<dbReference type="EMBL" id="FONA01000001">
    <property type="protein sequence ID" value="SFD71662.1"/>
    <property type="molecule type" value="Genomic_DNA"/>
</dbReference>
<keyword evidence="1" id="KW-0175">Coiled coil</keyword>
<organism evidence="3 4">
    <name type="scientific">Thermophagus xiamenensis</name>
    <dbReference type="NCBI Taxonomy" id="385682"/>
    <lineage>
        <taxon>Bacteria</taxon>
        <taxon>Pseudomonadati</taxon>
        <taxon>Bacteroidota</taxon>
        <taxon>Bacteroidia</taxon>
        <taxon>Marinilabiliales</taxon>
        <taxon>Marinilabiliaceae</taxon>
        <taxon>Thermophagus</taxon>
    </lineage>
</organism>
<dbReference type="AlphaFoldDB" id="A0A1I1ULC3"/>
<feature type="coiled-coil region" evidence="1">
    <location>
        <begin position="12"/>
        <end position="39"/>
    </location>
</feature>
<dbReference type="eggNOG" id="ENOG5030SVV">
    <property type="taxonomic scope" value="Bacteria"/>
</dbReference>
<protein>
    <recommendedName>
        <fullName evidence="5">Sporulation related domain-containing protein</fullName>
    </recommendedName>
</protein>
<evidence type="ECO:0000256" key="2">
    <source>
        <dbReference type="SAM" id="Phobius"/>
    </source>
</evidence>
<keyword evidence="2" id="KW-1133">Transmembrane helix</keyword>
<dbReference type="InParanoid" id="A0A1I1ULC3"/>